<gene>
    <name evidence="8" type="ORF">EQM06_03935</name>
</gene>
<keyword evidence="3" id="KW-0805">Transcription regulation</keyword>
<keyword evidence="9" id="KW-1185">Reference proteome</keyword>
<dbReference type="Pfam" id="PF25601">
    <property type="entry name" value="AAA_lid_14"/>
    <property type="match status" value="1"/>
</dbReference>
<name>A0A410PU97_9FIRM</name>
<dbReference type="InterPro" id="IPR058031">
    <property type="entry name" value="AAA_lid_NorR"/>
</dbReference>
<dbReference type="PROSITE" id="PS00676">
    <property type="entry name" value="SIGMA54_INTERACT_2"/>
    <property type="match status" value="1"/>
</dbReference>
<dbReference type="FunFam" id="3.40.50.300:FF:000006">
    <property type="entry name" value="DNA-binding transcriptional regulator NtrC"/>
    <property type="match status" value="1"/>
</dbReference>
<dbReference type="InterPro" id="IPR002078">
    <property type="entry name" value="Sigma_54_int"/>
</dbReference>
<keyword evidence="1" id="KW-0547">Nucleotide-binding</keyword>
<dbReference type="PROSITE" id="PS00688">
    <property type="entry name" value="SIGMA54_INTERACT_3"/>
    <property type="match status" value="1"/>
</dbReference>
<dbReference type="InterPro" id="IPR009057">
    <property type="entry name" value="Homeodomain-like_sf"/>
</dbReference>
<keyword evidence="2" id="KW-0067">ATP-binding</keyword>
<dbReference type="CDD" id="cd00009">
    <property type="entry name" value="AAA"/>
    <property type="match status" value="1"/>
</dbReference>
<dbReference type="AlphaFoldDB" id="A0A410PU97"/>
<dbReference type="SUPFAM" id="SSF46689">
    <property type="entry name" value="Homeodomain-like"/>
    <property type="match status" value="1"/>
</dbReference>
<proteinExistence type="predicted"/>
<dbReference type="InterPro" id="IPR027417">
    <property type="entry name" value="P-loop_NTPase"/>
</dbReference>
<keyword evidence="5" id="KW-0804">Transcription</keyword>
<dbReference type="Gene3D" id="1.10.8.60">
    <property type="match status" value="1"/>
</dbReference>
<dbReference type="Proteomes" id="UP000287601">
    <property type="component" value="Chromosome"/>
</dbReference>
<dbReference type="SMART" id="SM00382">
    <property type="entry name" value="AAA"/>
    <property type="match status" value="1"/>
</dbReference>
<dbReference type="OrthoDB" id="9803970at2"/>
<dbReference type="InterPro" id="IPR003593">
    <property type="entry name" value="AAA+_ATPase"/>
</dbReference>
<dbReference type="Pfam" id="PF00158">
    <property type="entry name" value="Sigma54_activat"/>
    <property type="match status" value="1"/>
</dbReference>
<dbReference type="EMBL" id="CP035281">
    <property type="protein sequence ID" value="QAT42446.1"/>
    <property type="molecule type" value="Genomic_DNA"/>
</dbReference>
<organism evidence="8 9">
    <name type="scientific">Aminipila luticellarii</name>
    <dbReference type="NCBI Taxonomy" id="2507160"/>
    <lineage>
        <taxon>Bacteria</taxon>
        <taxon>Bacillati</taxon>
        <taxon>Bacillota</taxon>
        <taxon>Clostridia</taxon>
        <taxon>Peptostreptococcales</taxon>
        <taxon>Anaerovoracaceae</taxon>
        <taxon>Aminipila</taxon>
    </lineage>
</organism>
<keyword evidence="6" id="KW-0175">Coiled coil</keyword>
<dbReference type="InterPro" id="IPR025944">
    <property type="entry name" value="Sigma_54_int_dom_CS"/>
</dbReference>
<dbReference type="KEGG" id="amij:EQM06_03935"/>
<feature type="coiled-coil region" evidence="6">
    <location>
        <begin position="385"/>
        <end position="412"/>
    </location>
</feature>
<accession>A0A410PU97</accession>
<dbReference type="PANTHER" id="PTHR32071">
    <property type="entry name" value="TRANSCRIPTIONAL REGULATORY PROTEIN"/>
    <property type="match status" value="1"/>
</dbReference>
<dbReference type="PROSITE" id="PS50045">
    <property type="entry name" value="SIGMA54_INTERACT_4"/>
    <property type="match status" value="1"/>
</dbReference>
<dbReference type="GO" id="GO:0005524">
    <property type="term" value="F:ATP binding"/>
    <property type="evidence" value="ECO:0007669"/>
    <property type="project" value="UniProtKB-KW"/>
</dbReference>
<evidence type="ECO:0000259" key="7">
    <source>
        <dbReference type="PROSITE" id="PS50045"/>
    </source>
</evidence>
<dbReference type="SUPFAM" id="SSF52540">
    <property type="entry name" value="P-loop containing nucleoside triphosphate hydrolases"/>
    <property type="match status" value="1"/>
</dbReference>
<sequence>MPWFQTSLHFFTFRFRIHFYTSCNNVKRFFSYLIDNIKSNFYAKIILLYTFGLRPVFSRLNGKIRSCKKNDKFTIVKSVHICEQISLIEKCIVFSFLLKYINYNHIKIGTEGKEYTMYKDLDSISIEEYIFEGVILIDKNGTIIKYNSKAKEILGLTGYNATSHQAGKLESEDILLFADTSVGEDDGGLNTKILKAYGVKYDKPLEKKGLLYIGKKDVKNSVHYSVIEYNDNKAHELKCNMDGQKLYCAIDYYNKETTICVDSKEYKLNYILNIANVVIIRNKELAFYQIKGYTARKESLFDIMCGIPFKKKDGMFNLDVEGKNIYSFHAENSLTVDLVNCASGNCDGYIENKLSNINGFTVMASIHPVNIGEERCGALLTMSDISMLEKNQNELNAVLNELENLKRHYQTNDLFPEIIGSSLSMKEVKRVAMKAANSDANILILGESGTGKSFIAKKIHEKSKRNKFPFVEINCCAIPKELLESELFGYENGAFTGARPDGKKGIFEIADEGTVFLDEIGDMPLEMQAKLLLFIQKRSFYRVGGNTEIHVDVRIITATNKNLEDEIKNKHFREDLFYRLYILPIYIEPLKRHKEDISQLIDYNMKKNNASLDEHKVLSVQANKMLLSYNYPGNVRELENIIERAFVLSEGEVIYPEHLMLKRAENTAGIDIREKTLDKLMAAYEKKVILEALKLNEQDYIKTFEYLGIGKTCFYNKLKKYGIK</sequence>
<dbReference type="GO" id="GO:0006355">
    <property type="term" value="P:regulation of DNA-templated transcription"/>
    <property type="evidence" value="ECO:0007669"/>
    <property type="project" value="InterPro"/>
</dbReference>
<evidence type="ECO:0000313" key="9">
    <source>
        <dbReference type="Proteomes" id="UP000287601"/>
    </source>
</evidence>
<evidence type="ECO:0000256" key="2">
    <source>
        <dbReference type="ARBA" id="ARBA00022840"/>
    </source>
</evidence>
<dbReference type="InterPro" id="IPR025943">
    <property type="entry name" value="Sigma_54_int_dom_ATP-bd_2"/>
</dbReference>
<dbReference type="Gene3D" id="1.10.10.60">
    <property type="entry name" value="Homeodomain-like"/>
    <property type="match status" value="1"/>
</dbReference>
<feature type="domain" description="Sigma-54 factor interaction" evidence="7">
    <location>
        <begin position="418"/>
        <end position="647"/>
    </location>
</feature>
<evidence type="ECO:0000256" key="1">
    <source>
        <dbReference type="ARBA" id="ARBA00022741"/>
    </source>
</evidence>
<dbReference type="GO" id="GO:0003677">
    <property type="term" value="F:DNA binding"/>
    <property type="evidence" value="ECO:0007669"/>
    <property type="project" value="UniProtKB-KW"/>
</dbReference>
<evidence type="ECO:0000256" key="3">
    <source>
        <dbReference type="ARBA" id="ARBA00023015"/>
    </source>
</evidence>
<evidence type="ECO:0000313" key="8">
    <source>
        <dbReference type="EMBL" id="QAT42446.1"/>
    </source>
</evidence>
<evidence type="ECO:0000256" key="4">
    <source>
        <dbReference type="ARBA" id="ARBA00023125"/>
    </source>
</evidence>
<evidence type="ECO:0000256" key="6">
    <source>
        <dbReference type="SAM" id="Coils"/>
    </source>
</evidence>
<dbReference type="InterPro" id="IPR025662">
    <property type="entry name" value="Sigma_54_int_dom_ATP-bd_1"/>
</dbReference>
<reference evidence="8 9" key="1">
    <citation type="submission" date="2019-01" db="EMBL/GenBank/DDBJ databases">
        <title>Draft genomes of a novel of Aminipila strains.</title>
        <authorList>
            <person name="Ma S."/>
        </authorList>
    </citation>
    <scope>NUCLEOTIDE SEQUENCE [LARGE SCALE GENOMIC DNA]</scope>
    <source>
        <strain evidence="9">JN-39</strain>
    </source>
</reference>
<evidence type="ECO:0000256" key="5">
    <source>
        <dbReference type="ARBA" id="ARBA00023163"/>
    </source>
</evidence>
<dbReference type="Gene3D" id="3.40.50.300">
    <property type="entry name" value="P-loop containing nucleotide triphosphate hydrolases"/>
    <property type="match status" value="1"/>
</dbReference>
<dbReference type="PROSITE" id="PS00675">
    <property type="entry name" value="SIGMA54_INTERACT_1"/>
    <property type="match status" value="1"/>
</dbReference>
<keyword evidence="4" id="KW-0238">DNA-binding</keyword>
<protein>
    <submittedName>
        <fullName evidence="8">AAA family ATPase</fullName>
    </submittedName>
</protein>